<proteinExistence type="predicted"/>
<gene>
    <name evidence="1" type="ORF">DBV39_04300</name>
</gene>
<reference evidence="1 2" key="1">
    <citation type="submission" date="2018-04" db="EMBL/GenBank/DDBJ databases">
        <title>Bordetella sp. HZ20 isolated from seawater.</title>
        <authorList>
            <person name="Sun C."/>
        </authorList>
    </citation>
    <scope>NUCLEOTIDE SEQUENCE [LARGE SCALE GENOMIC DNA]</scope>
    <source>
        <strain evidence="1 2">HZ20</strain>
    </source>
</reference>
<dbReference type="KEGG" id="boz:DBV39_04300"/>
<dbReference type="Proteomes" id="UP000244571">
    <property type="component" value="Chromosome"/>
</dbReference>
<sequence>MQVGASLEQLVCRLDGSVSTQFAWRVGVRKFAVHYWRNNQSPVTLDALCRIAVASEVSIASLVQGKLNNGYLQLSLDR</sequence>
<dbReference type="InterPro" id="IPR010982">
    <property type="entry name" value="Lambda_DNA-bd_dom_sf"/>
</dbReference>
<evidence type="ECO:0000313" key="1">
    <source>
        <dbReference type="EMBL" id="AWB33068.1"/>
    </source>
</evidence>
<evidence type="ECO:0008006" key="3">
    <source>
        <dbReference type="Google" id="ProtNLM"/>
    </source>
</evidence>
<accession>A0A2R4XGV9</accession>
<name>A0A2R4XGV9_9BURK</name>
<dbReference type="AlphaFoldDB" id="A0A2R4XGV9"/>
<dbReference type="EMBL" id="CP028901">
    <property type="protein sequence ID" value="AWB33068.1"/>
    <property type="molecule type" value="Genomic_DNA"/>
</dbReference>
<organism evidence="1 2">
    <name type="scientific">Orrella marina</name>
    <dbReference type="NCBI Taxonomy" id="2163011"/>
    <lineage>
        <taxon>Bacteria</taxon>
        <taxon>Pseudomonadati</taxon>
        <taxon>Pseudomonadota</taxon>
        <taxon>Betaproteobacteria</taxon>
        <taxon>Burkholderiales</taxon>
        <taxon>Alcaligenaceae</taxon>
        <taxon>Orrella</taxon>
    </lineage>
</organism>
<evidence type="ECO:0000313" key="2">
    <source>
        <dbReference type="Proteomes" id="UP000244571"/>
    </source>
</evidence>
<protein>
    <recommendedName>
        <fullName evidence="3">XRE family transcriptional regulator</fullName>
    </recommendedName>
</protein>
<dbReference type="GO" id="GO:0003677">
    <property type="term" value="F:DNA binding"/>
    <property type="evidence" value="ECO:0007669"/>
    <property type="project" value="InterPro"/>
</dbReference>
<dbReference type="SUPFAM" id="SSF47413">
    <property type="entry name" value="lambda repressor-like DNA-binding domains"/>
    <property type="match status" value="1"/>
</dbReference>
<keyword evidence="2" id="KW-1185">Reference proteome</keyword>